<keyword evidence="10" id="KW-1185">Reference proteome</keyword>
<evidence type="ECO:0000256" key="1">
    <source>
        <dbReference type="ARBA" id="ARBA00004651"/>
    </source>
</evidence>
<evidence type="ECO:0000256" key="6">
    <source>
        <dbReference type="ARBA" id="ARBA00023136"/>
    </source>
</evidence>
<feature type="domain" description="Major facilitator superfamily (MFS) profile" evidence="8">
    <location>
        <begin position="13"/>
        <end position="411"/>
    </location>
</feature>
<dbReference type="EMBL" id="JAAXYO010000146">
    <property type="protein sequence ID" value="MBU2788367.1"/>
    <property type="molecule type" value="Genomic_DNA"/>
</dbReference>
<evidence type="ECO:0000313" key="10">
    <source>
        <dbReference type="Proteomes" id="UP001197378"/>
    </source>
</evidence>
<dbReference type="InterPro" id="IPR036259">
    <property type="entry name" value="MFS_trans_sf"/>
</dbReference>
<dbReference type="InterPro" id="IPR011701">
    <property type="entry name" value="MFS"/>
</dbReference>
<dbReference type="InterPro" id="IPR005829">
    <property type="entry name" value="Sugar_transporter_CS"/>
</dbReference>
<organism evidence="9 10">
    <name type="scientific">Igneacidithiobacillus copahuensis</name>
    <dbReference type="NCBI Taxonomy" id="2724909"/>
    <lineage>
        <taxon>Bacteria</taxon>
        <taxon>Pseudomonadati</taxon>
        <taxon>Pseudomonadota</taxon>
        <taxon>Acidithiobacillia</taxon>
        <taxon>Acidithiobacillales</taxon>
        <taxon>Acidithiobacillaceae</taxon>
        <taxon>Igneacidithiobacillus</taxon>
    </lineage>
</organism>
<dbReference type="SUPFAM" id="SSF103473">
    <property type="entry name" value="MFS general substrate transporter"/>
    <property type="match status" value="1"/>
</dbReference>
<dbReference type="PANTHER" id="PTHR23517:SF3">
    <property type="entry name" value="INTEGRAL MEMBRANE TRANSPORT PROTEIN"/>
    <property type="match status" value="1"/>
</dbReference>
<feature type="transmembrane region" description="Helical" evidence="7">
    <location>
        <begin position="146"/>
        <end position="164"/>
    </location>
</feature>
<feature type="transmembrane region" description="Helical" evidence="7">
    <location>
        <begin position="388"/>
        <end position="407"/>
    </location>
</feature>
<dbReference type="PANTHER" id="PTHR23517">
    <property type="entry name" value="RESISTANCE PROTEIN MDTM, PUTATIVE-RELATED-RELATED"/>
    <property type="match status" value="1"/>
</dbReference>
<feature type="transmembrane region" description="Helical" evidence="7">
    <location>
        <begin position="170"/>
        <end position="188"/>
    </location>
</feature>
<feature type="transmembrane region" description="Helical" evidence="7">
    <location>
        <begin position="82"/>
        <end position="99"/>
    </location>
</feature>
<reference evidence="9" key="1">
    <citation type="journal article" date="2021" name="ISME J.">
        <title>Genomic evolution of the class Acidithiobacillia: deep-branching Proteobacteria living in extreme acidic conditions.</title>
        <authorList>
            <person name="Moya-Beltran A."/>
            <person name="Beard S."/>
            <person name="Rojas-Villalobos C."/>
            <person name="Issotta F."/>
            <person name="Gallardo Y."/>
            <person name="Ulloa R."/>
            <person name="Giaveno A."/>
            <person name="Degli Esposti M."/>
            <person name="Johnson D.B."/>
            <person name="Quatrini R."/>
        </authorList>
    </citation>
    <scope>NUCLEOTIDE SEQUENCE</scope>
    <source>
        <strain evidence="9">VAN18-1</strain>
    </source>
</reference>
<dbReference type="GO" id="GO:0005886">
    <property type="term" value="C:plasma membrane"/>
    <property type="evidence" value="ECO:0007669"/>
    <property type="project" value="UniProtKB-SubCell"/>
</dbReference>
<dbReference type="PROSITE" id="PS50850">
    <property type="entry name" value="MFS"/>
    <property type="match status" value="1"/>
</dbReference>
<feature type="transmembrane region" description="Helical" evidence="7">
    <location>
        <begin position="12"/>
        <end position="29"/>
    </location>
</feature>
<dbReference type="Proteomes" id="UP001197378">
    <property type="component" value="Unassembled WGS sequence"/>
</dbReference>
<feature type="transmembrane region" description="Helical" evidence="7">
    <location>
        <begin position="49"/>
        <end position="70"/>
    </location>
</feature>
<accession>A0AAE2YQM0</accession>
<feature type="transmembrane region" description="Helical" evidence="7">
    <location>
        <begin position="299"/>
        <end position="316"/>
    </location>
</feature>
<feature type="transmembrane region" description="Helical" evidence="7">
    <location>
        <begin position="322"/>
        <end position="341"/>
    </location>
</feature>
<keyword evidence="3" id="KW-1003">Cell membrane</keyword>
<feature type="transmembrane region" description="Helical" evidence="7">
    <location>
        <begin position="260"/>
        <end position="278"/>
    </location>
</feature>
<keyword evidence="2" id="KW-0813">Transport</keyword>
<feature type="transmembrane region" description="Helical" evidence="7">
    <location>
        <begin position="105"/>
        <end position="125"/>
    </location>
</feature>
<keyword evidence="5 7" id="KW-1133">Transmembrane helix</keyword>
<dbReference type="Gene3D" id="1.20.1250.20">
    <property type="entry name" value="MFS general substrate transporter like domains"/>
    <property type="match status" value="2"/>
</dbReference>
<name>A0AAE2YQM0_9PROT</name>
<evidence type="ECO:0000313" key="9">
    <source>
        <dbReference type="EMBL" id="MBU2788367.1"/>
    </source>
</evidence>
<keyword evidence="6 7" id="KW-0472">Membrane</keyword>
<evidence type="ECO:0000256" key="3">
    <source>
        <dbReference type="ARBA" id="ARBA00022475"/>
    </source>
</evidence>
<gene>
    <name evidence="9" type="ORF">HFQ13_09160</name>
</gene>
<protein>
    <submittedName>
        <fullName evidence="9">MFS transporter</fullName>
    </submittedName>
</protein>
<evidence type="ECO:0000256" key="5">
    <source>
        <dbReference type="ARBA" id="ARBA00022989"/>
    </source>
</evidence>
<evidence type="ECO:0000256" key="2">
    <source>
        <dbReference type="ARBA" id="ARBA00022448"/>
    </source>
</evidence>
<dbReference type="GO" id="GO:0022857">
    <property type="term" value="F:transmembrane transporter activity"/>
    <property type="evidence" value="ECO:0007669"/>
    <property type="project" value="InterPro"/>
</dbReference>
<sequence length="422" mass="45830">MTYTRGIGVNRAQFLLQTVQVFFVGLIIGMERNVLPAMSHRFGVDSHAFLYLASFVISFGLVKGALNFVAGGLSDRIGRKKVLFLGWLAGIPIPLMIFFAPNWWWIIAANVFLGVNQAFTWTMTVTSQIDLANSHQRGLAVGINEAVGYIAVGLAGLGTGYLAVLYGPRWALLGFGLMVIVLALLLLLRVQDTIHWVHAEHAQNQRTSGVTESNPPASTWATFLRVSFRDSTYRALCQGGVANKIADTLVWVLFPVFFRFHGLGVVSIGWITGVYAMVWGLGQFGTGHLADRIGRRPPILAGFALLSLGLAGTALVVRFDAWIVTAAIMGLGMALLYPNLIAAMSDVAPPLERGRILGTYRYWRDTGYAIGGLVLGLAAQWADKILPTIWLTAAIVALSGLWIAFAVEETHPRNLSASRSTS</sequence>
<dbReference type="AlphaFoldDB" id="A0AAE2YQM0"/>
<dbReference type="Pfam" id="PF07690">
    <property type="entry name" value="MFS_1"/>
    <property type="match status" value="2"/>
</dbReference>
<evidence type="ECO:0000256" key="7">
    <source>
        <dbReference type="SAM" id="Phobius"/>
    </source>
</evidence>
<comment type="caution">
    <text evidence="9">The sequence shown here is derived from an EMBL/GenBank/DDBJ whole genome shotgun (WGS) entry which is preliminary data.</text>
</comment>
<dbReference type="InterPro" id="IPR050171">
    <property type="entry name" value="MFS_Transporters"/>
</dbReference>
<comment type="subcellular location">
    <subcellularLocation>
        <location evidence="1">Cell membrane</location>
        <topology evidence="1">Multi-pass membrane protein</topology>
    </subcellularLocation>
</comment>
<dbReference type="PROSITE" id="PS00216">
    <property type="entry name" value="SUGAR_TRANSPORT_1"/>
    <property type="match status" value="1"/>
</dbReference>
<keyword evidence="4 7" id="KW-0812">Transmembrane</keyword>
<evidence type="ECO:0000256" key="4">
    <source>
        <dbReference type="ARBA" id="ARBA00022692"/>
    </source>
</evidence>
<proteinExistence type="predicted"/>
<dbReference type="InterPro" id="IPR020846">
    <property type="entry name" value="MFS_dom"/>
</dbReference>
<evidence type="ECO:0000259" key="8">
    <source>
        <dbReference type="PROSITE" id="PS50850"/>
    </source>
</evidence>